<dbReference type="InterPro" id="IPR004864">
    <property type="entry name" value="LEA_2"/>
</dbReference>
<keyword evidence="1" id="KW-1133">Transmembrane helix</keyword>
<dbReference type="RefSeq" id="XP_027344427.1">
    <property type="nucleotide sequence ID" value="XM_027488626.1"/>
</dbReference>
<evidence type="ECO:0000313" key="3">
    <source>
        <dbReference type="Proteomes" id="UP000694853"/>
    </source>
</evidence>
<reference evidence="3" key="1">
    <citation type="journal article" date="2019" name="Toxins">
        <title>Detection of Abrin-Like and Prepropulchellin-Like Toxin Genes and Transcripts Using Whole Genome Sequencing and Full-Length Transcript Sequencing of Abrus precatorius.</title>
        <authorList>
            <person name="Hovde B.T."/>
            <person name="Daligault H.E."/>
            <person name="Hanschen E.R."/>
            <person name="Kunde Y.A."/>
            <person name="Johnson M.B."/>
            <person name="Starkenburg S.R."/>
            <person name="Johnson S.L."/>
        </authorList>
    </citation>
    <scope>NUCLEOTIDE SEQUENCE [LARGE SCALE GENOMIC DNA]</scope>
</reference>
<feature type="domain" description="Late embryogenesis abundant protein LEA-2 subgroup" evidence="2">
    <location>
        <begin position="100"/>
        <end position="199"/>
    </location>
</feature>
<dbReference type="InterPro" id="IPR055301">
    <property type="entry name" value="Lea14-like_2"/>
</dbReference>
<gene>
    <name evidence="4" type="primary">LOC113856673</name>
</gene>
<reference evidence="4" key="2">
    <citation type="submission" date="2025-08" db="UniProtKB">
        <authorList>
            <consortium name="RefSeq"/>
        </authorList>
    </citation>
    <scope>IDENTIFICATION</scope>
    <source>
        <tissue evidence="4">Young leaves</tissue>
    </source>
</reference>
<dbReference type="Pfam" id="PF03168">
    <property type="entry name" value="LEA_2"/>
    <property type="match status" value="1"/>
</dbReference>
<proteinExistence type="predicted"/>
<keyword evidence="1" id="KW-0812">Transmembrane</keyword>
<evidence type="ECO:0000313" key="4">
    <source>
        <dbReference type="RefSeq" id="XP_027344427.1"/>
    </source>
</evidence>
<dbReference type="Proteomes" id="UP000694853">
    <property type="component" value="Unplaced"/>
</dbReference>
<dbReference type="Gene3D" id="2.60.40.1820">
    <property type="match status" value="1"/>
</dbReference>
<dbReference type="KEGG" id="aprc:113856673"/>
<dbReference type="PANTHER" id="PTHR31852">
    <property type="entry name" value="LATE EMBRYOGENESIS ABUNDANT (LEA) HYDROXYPROLINE-RICH GLYCOPROTEIN FAMILY"/>
    <property type="match status" value="1"/>
</dbReference>
<name>A0A8B8KKR1_ABRPR</name>
<dbReference type="GeneID" id="113856673"/>
<keyword evidence="1" id="KW-0472">Membrane</keyword>
<dbReference type="AlphaFoldDB" id="A0A8B8KKR1"/>
<feature type="transmembrane region" description="Helical" evidence="1">
    <location>
        <begin position="41"/>
        <end position="67"/>
    </location>
</feature>
<protein>
    <submittedName>
        <fullName evidence="4">Uncharacterized protein LOC113856673</fullName>
    </submittedName>
</protein>
<organism evidence="3 4">
    <name type="scientific">Abrus precatorius</name>
    <name type="common">Indian licorice</name>
    <name type="synonym">Glycine abrus</name>
    <dbReference type="NCBI Taxonomy" id="3816"/>
    <lineage>
        <taxon>Eukaryota</taxon>
        <taxon>Viridiplantae</taxon>
        <taxon>Streptophyta</taxon>
        <taxon>Embryophyta</taxon>
        <taxon>Tracheophyta</taxon>
        <taxon>Spermatophyta</taxon>
        <taxon>Magnoliopsida</taxon>
        <taxon>eudicotyledons</taxon>
        <taxon>Gunneridae</taxon>
        <taxon>Pentapetalae</taxon>
        <taxon>rosids</taxon>
        <taxon>fabids</taxon>
        <taxon>Fabales</taxon>
        <taxon>Fabaceae</taxon>
        <taxon>Papilionoideae</taxon>
        <taxon>50 kb inversion clade</taxon>
        <taxon>NPAAA clade</taxon>
        <taxon>indigoferoid/millettioid clade</taxon>
        <taxon>Abreae</taxon>
        <taxon>Abrus</taxon>
    </lineage>
</organism>
<keyword evidence="3" id="KW-1185">Reference proteome</keyword>
<evidence type="ECO:0000256" key="1">
    <source>
        <dbReference type="SAM" id="Phobius"/>
    </source>
</evidence>
<dbReference type="SUPFAM" id="SSF117070">
    <property type="entry name" value="LEA14-like"/>
    <property type="match status" value="1"/>
</dbReference>
<evidence type="ECO:0000259" key="2">
    <source>
        <dbReference type="Pfam" id="PF03168"/>
    </source>
</evidence>
<dbReference type="OrthoDB" id="764273at2759"/>
<sequence>MAQNQTEQFKPLAPFISSTHHFSRQEDQNISQQKIIRAKKFIRCCGCVTALLVISVVIILVLGFTVYNVKEPEVRMNGVTLLNGSFADGATNNITLLADVSVKNTNDFTFRFGNANTTVYYDGMGIGKGFSPPGKAKARRTIRFNVTMQIVTQKLLAVPSSMIDLKDQALNLSSYTMIDGKVKILNLFMRKVEVELNCTVQYNITTGFISNGDNCLRRVDI</sequence>
<accession>A0A8B8KKR1</accession>